<organism evidence="2 3">
    <name type="scientific">Kaistia soli DSM 19436</name>
    <dbReference type="NCBI Taxonomy" id="1122133"/>
    <lineage>
        <taxon>Bacteria</taxon>
        <taxon>Pseudomonadati</taxon>
        <taxon>Pseudomonadota</taxon>
        <taxon>Alphaproteobacteria</taxon>
        <taxon>Hyphomicrobiales</taxon>
        <taxon>Kaistiaceae</taxon>
        <taxon>Kaistia</taxon>
    </lineage>
</organism>
<evidence type="ECO:0000313" key="2">
    <source>
        <dbReference type="EMBL" id="SHH07007.1"/>
    </source>
</evidence>
<evidence type="ECO:0000256" key="1">
    <source>
        <dbReference type="SAM" id="MobiDB-lite"/>
    </source>
</evidence>
<feature type="compositionally biased region" description="Polar residues" evidence="1">
    <location>
        <begin position="165"/>
        <end position="178"/>
    </location>
</feature>
<protein>
    <recommendedName>
        <fullName evidence="4">Nutrient deprivation-induced protein</fullName>
    </recommendedName>
</protein>
<dbReference type="EMBL" id="FQUP01000014">
    <property type="protein sequence ID" value="SHH07007.1"/>
    <property type="molecule type" value="Genomic_DNA"/>
</dbReference>
<feature type="region of interest" description="Disordered" evidence="1">
    <location>
        <begin position="1"/>
        <end position="23"/>
    </location>
</feature>
<dbReference type="AlphaFoldDB" id="A0A1M5PYD1"/>
<keyword evidence="3" id="KW-1185">Reference proteome</keyword>
<sequence length="189" mass="19641">MDDRGNIQAPGNDLDGVGGNAANADGVSDAMSAIKREGAEQLAAAKEQAQDVLEKVGDEAKSFAADRKDVASDQLGNVADAIASVADTLEVNTSPMVADYARDLADGLKQASNSVKSRNVDEIVGLVQDFGRQQPLAFLGAAALAGFVASRFMLSSAERTRTGERSGSQAVPTLSTSDPEQRSLERGEV</sequence>
<name>A0A1M5PYD1_9HYPH</name>
<gene>
    <name evidence="2" type="ORF">SAMN02745157_0271</name>
</gene>
<dbReference type="Proteomes" id="UP000184485">
    <property type="component" value="Unassembled WGS sequence"/>
</dbReference>
<feature type="compositionally biased region" description="Basic and acidic residues" evidence="1">
    <location>
        <begin position="179"/>
        <end position="189"/>
    </location>
</feature>
<feature type="compositionally biased region" description="Low complexity" evidence="1">
    <location>
        <begin position="11"/>
        <end position="23"/>
    </location>
</feature>
<reference evidence="2 3" key="1">
    <citation type="submission" date="2016-11" db="EMBL/GenBank/DDBJ databases">
        <authorList>
            <person name="Jaros S."/>
            <person name="Januszkiewicz K."/>
            <person name="Wedrychowicz H."/>
        </authorList>
    </citation>
    <scope>NUCLEOTIDE SEQUENCE [LARGE SCALE GENOMIC DNA]</scope>
    <source>
        <strain evidence="2 3">DSM 19436</strain>
    </source>
</reference>
<proteinExistence type="predicted"/>
<evidence type="ECO:0008006" key="4">
    <source>
        <dbReference type="Google" id="ProtNLM"/>
    </source>
</evidence>
<accession>A0A1M5PYD1</accession>
<feature type="region of interest" description="Disordered" evidence="1">
    <location>
        <begin position="158"/>
        <end position="189"/>
    </location>
</feature>
<evidence type="ECO:0000313" key="3">
    <source>
        <dbReference type="Proteomes" id="UP000184485"/>
    </source>
</evidence>
<dbReference type="STRING" id="1122133.SAMN02745157_0271"/>